<reference evidence="2 3" key="1">
    <citation type="submission" date="2006-12" db="EMBL/GenBank/DDBJ databases">
        <title>Bifidobacterium adolescentis complete genome sequence.</title>
        <authorList>
            <person name="Suzuki T."/>
            <person name="Tsuda Y."/>
            <person name="Kanou N."/>
            <person name="Inoue T."/>
            <person name="Kumazaki K."/>
            <person name="Nagano S."/>
            <person name="Hirai S."/>
            <person name="Tanaka K."/>
            <person name="Watanabe K."/>
        </authorList>
    </citation>
    <scope>NUCLEOTIDE SEQUENCE [LARGE SCALE GENOMIC DNA]</scope>
    <source>
        <strain evidence="3">ATCC 15703 / DSM 20083 / NCTC 11814 / E194a</strain>
    </source>
</reference>
<keyword evidence="3" id="KW-1185">Reference proteome</keyword>
<dbReference type="PANTHER" id="PTHR43017:SF1">
    <property type="entry name" value="ACETYLTRANSFERASE YJL218W-RELATED"/>
    <property type="match status" value="1"/>
</dbReference>
<dbReference type="AlphaFoldDB" id="A1A0H9"/>
<name>A1A0H9_BIFAA</name>
<protein>
    <recommendedName>
        <fullName evidence="1">Acetyltransferase</fullName>
        <ecNumber evidence="1">2.3.1.-</ecNumber>
    </recommendedName>
</protein>
<dbReference type="EMBL" id="AP009256">
    <property type="protein sequence ID" value="BAF39212.1"/>
    <property type="molecule type" value="Genomic_DNA"/>
</dbReference>
<dbReference type="STRING" id="367928.BAD_0431"/>
<dbReference type="PaxDb" id="1680-BADO_0436"/>
<dbReference type="InterPro" id="IPR011004">
    <property type="entry name" value="Trimer_LpxA-like_sf"/>
</dbReference>
<dbReference type="InterPro" id="IPR001451">
    <property type="entry name" value="Hexapep"/>
</dbReference>
<gene>
    <name evidence="2" type="ordered locus">BAD_0431</name>
</gene>
<proteinExistence type="inferred from homology"/>
<dbReference type="PANTHER" id="PTHR43017">
    <property type="entry name" value="GALACTOSIDE O-ACETYLTRANSFERASE"/>
    <property type="match status" value="1"/>
</dbReference>
<dbReference type="GO" id="GO:0008870">
    <property type="term" value="F:galactoside O-acetyltransferase activity"/>
    <property type="evidence" value="ECO:0007669"/>
    <property type="project" value="TreeGrafter"/>
</dbReference>
<dbReference type="KEGG" id="bad:BAD_0431"/>
<dbReference type="CDD" id="cd03357">
    <property type="entry name" value="LbH_MAT_GAT"/>
    <property type="match status" value="1"/>
</dbReference>
<sequence length="219" mass="23671">MRWNVMKETDMTQETEALIASDEDLTKLFAGKPTQYRKSKSLPKFTGEAMRACAKINRIFFDDPDEAYRLFHELVPDAGEGVQFTPPFNVDYGIGLTIGRGTFLNKDFMVCGGGYVTLGEDCLIGPRCTIATPNHAKDAATRLAGWEHASAVTIGDNVWFGANVTVTPGVTIGSNSIIGAGSVVTRDIPENVIAVGNPAHVIREIPEHDPAFADVEGLL</sequence>
<dbReference type="Pfam" id="PF14602">
    <property type="entry name" value="Hexapep_2"/>
    <property type="match status" value="1"/>
</dbReference>
<dbReference type="HOGENOM" id="CLU_051638_3_4_11"/>
<comment type="similarity">
    <text evidence="1">Belongs to the transferase hexapeptide repeat family.</text>
</comment>
<evidence type="ECO:0000313" key="3">
    <source>
        <dbReference type="Proteomes" id="UP000008702"/>
    </source>
</evidence>
<dbReference type="Pfam" id="PF00132">
    <property type="entry name" value="Hexapep"/>
    <property type="match status" value="1"/>
</dbReference>
<evidence type="ECO:0000313" key="2">
    <source>
        <dbReference type="EMBL" id="BAF39212.1"/>
    </source>
</evidence>
<dbReference type="Gene3D" id="2.160.10.10">
    <property type="entry name" value="Hexapeptide repeat proteins"/>
    <property type="match status" value="1"/>
</dbReference>
<evidence type="ECO:0000256" key="1">
    <source>
        <dbReference type="RuleBase" id="RU367021"/>
    </source>
</evidence>
<accession>A1A0H9</accession>
<keyword evidence="1" id="KW-0808">Transferase</keyword>
<dbReference type="InterPro" id="IPR039369">
    <property type="entry name" value="LacA-like"/>
</dbReference>
<keyword evidence="1" id="KW-0012">Acyltransferase</keyword>
<dbReference type="SUPFAM" id="SSF51161">
    <property type="entry name" value="Trimeric LpxA-like enzymes"/>
    <property type="match status" value="1"/>
</dbReference>
<dbReference type="Proteomes" id="UP000008702">
    <property type="component" value="Chromosome"/>
</dbReference>
<dbReference type="EC" id="2.3.1.-" evidence="1"/>
<organism evidence="2 3">
    <name type="scientific">Bifidobacterium adolescentis (strain ATCC 15703 / DSM 20083 / NCTC 11814 / E194a)</name>
    <dbReference type="NCBI Taxonomy" id="367928"/>
    <lineage>
        <taxon>Bacteria</taxon>
        <taxon>Bacillati</taxon>
        <taxon>Actinomycetota</taxon>
        <taxon>Actinomycetes</taxon>
        <taxon>Bifidobacteriales</taxon>
        <taxon>Bifidobacteriaceae</taxon>
        <taxon>Bifidobacterium</taxon>
    </lineage>
</organism>